<evidence type="ECO:0000256" key="1">
    <source>
        <dbReference type="SAM" id="MobiDB-lite"/>
    </source>
</evidence>
<feature type="compositionally biased region" description="Low complexity" evidence="1">
    <location>
        <begin position="196"/>
        <end position="209"/>
    </location>
</feature>
<dbReference type="AlphaFoldDB" id="A0A9P8E8C1"/>
<feature type="compositionally biased region" description="Polar residues" evidence="1">
    <location>
        <begin position="149"/>
        <end position="158"/>
    </location>
</feature>
<dbReference type="EMBL" id="JAHFXF010000757">
    <property type="protein sequence ID" value="KAG9682883.1"/>
    <property type="molecule type" value="Genomic_DNA"/>
</dbReference>
<dbReference type="OrthoDB" id="3912455at2759"/>
<sequence length="277" mass="30909">MSSAAPTIVTLSAEDLDQLRVCIKSRSLQEKLSAIKNPHGAILMTGTPNPTQRLLSMFEDDAKEQLSLYLKDPSQPFTTLQSIPLLKRDERREAHNPIRQVSNDKLDSGLDNETSRINVFVRQTPSKHQENQRPRQQKAQQKRPPTKISPHSNTNGVHKTTPRNKSAARSLASRITPSTPLTAEQKAKLARHMESAAQVTAQDEAAAAEARAKRRPVKPCEFKTMDWSHGKVTYKCTNKAVPEPELTPEEIAEQAERKRNAVPPHKRGAASQAKKDE</sequence>
<reference evidence="2" key="2">
    <citation type="submission" date="2021-08" db="EMBL/GenBank/DDBJ databases">
        <authorList>
            <person name="Gostincar C."/>
            <person name="Sun X."/>
            <person name="Song Z."/>
            <person name="Gunde-Cimerman N."/>
        </authorList>
    </citation>
    <scope>NUCLEOTIDE SEQUENCE</scope>
    <source>
        <strain evidence="2">EXF-9911</strain>
    </source>
</reference>
<feature type="compositionally biased region" description="Polar residues" evidence="1">
    <location>
        <begin position="173"/>
        <end position="182"/>
    </location>
</feature>
<organism evidence="2 3">
    <name type="scientific">Aureobasidium melanogenum</name>
    <name type="common">Aureobasidium pullulans var. melanogenum</name>
    <dbReference type="NCBI Taxonomy" id="46634"/>
    <lineage>
        <taxon>Eukaryota</taxon>
        <taxon>Fungi</taxon>
        <taxon>Dikarya</taxon>
        <taxon>Ascomycota</taxon>
        <taxon>Pezizomycotina</taxon>
        <taxon>Dothideomycetes</taxon>
        <taxon>Dothideomycetidae</taxon>
        <taxon>Dothideales</taxon>
        <taxon>Saccotheciaceae</taxon>
        <taxon>Aureobasidium</taxon>
    </lineage>
</organism>
<gene>
    <name evidence="2" type="ORF">KCU76_g13491</name>
</gene>
<evidence type="ECO:0000313" key="2">
    <source>
        <dbReference type="EMBL" id="KAG9682883.1"/>
    </source>
</evidence>
<feature type="non-terminal residue" evidence="2">
    <location>
        <position position="277"/>
    </location>
</feature>
<feature type="compositionally biased region" description="Basic and acidic residues" evidence="1">
    <location>
        <begin position="185"/>
        <end position="194"/>
    </location>
</feature>
<reference evidence="2" key="1">
    <citation type="journal article" date="2021" name="J Fungi (Basel)">
        <title>Virulence traits and population genomics of the black yeast Aureobasidium melanogenum.</title>
        <authorList>
            <person name="Cernosa A."/>
            <person name="Sun X."/>
            <person name="Gostincar C."/>
            <person name="Fang C."/>
            <person name="Gunde-Cimerman N."/>
            <person name="Song Z."/>
        </authorList>
    </citation>
    <scope>NUCLEOTIDE SEQUENCE</scope>
    <source>
        <strain evidence="2">EXF-9911</strain>
    </source>
</reference>
<feature type="region of interest" description="Disordered" evidence="1">
    <location>
        <begin position="88"/>
        <end position="217"/>
    </location>
</feature>
<proteinExistence type="predicted"/>
<protein>
    <submittedName>
        <fullName evidence="2">Uncharacterized protein</fullName>
    </submittedName>
</protein>
<name>A0A9P8E8C1_AURME</name>
<feature type="region of interest" description="Disordered" evidence="1">
    <location>
        <begin position="240"/>
        <end position="277"/>
    </location>
</feature>
<comment type="caution">
    <text evidence="2">The sequence shown here is derived from an EMBL/GenBank/DDBJ whole genome shotgun (WGS) entry which is preliminary data.</text>
</comment>
<accession>A0A9P8E8C1</accession>
<dbReference type="Proteomes" id="UP000779574">
    <property type="component" value="Unassembled WGS sequence"/>
</dbReference>
<feature type="compositionally biased region" description="Polar residues" evidence="1">
    <location>
        <begin position="111"/>
        <end position="126"/>
    </location>
</feature>
<feature type="compositionally biased region" description="Basic and acidic residues" evidence="1">
    <location>
        <begin position="88"/>
        <end position="108"/>
    </location>
</feature>
<evidence type="ECO:0000313" key="3">
    <source>
        <dbReference type="Proteomes" id="UP000779574"/>
    </source>
</evidence>